<proteinExistence type="predicted"/>
<accession>A0ABW5YNC6</accession>
<name>A0ABW5YNC6_9FLAO</name>
<gene>
    <name evidence="1" type="ORF">ACFS5J_07725</name>
</gene>
<dbReference type="Proteomes" id="UP001597534">
    <property type="component" value="Unassembled WGS sequence"/>
</dbReference>
<evidence type="ECO:0000313" key="1">
    <source>
        <dbReference type="EMBL" id="MFD2891895.1"/>
    </source>
</evidence>
<keyword evidence="2" id="KW-1185">Reference proteome</keyword>
<reference evidence="2" key="1">
    <citation type="journal article" date="2019" name="Int. J. Syst. Evol. Microbiol.">
        <title>The Global Catalogue of Microorganisms (GCM) 10K type strain sequencing project: providing services to taxonomists for standard genome sequencing and annotation.</title>
        <authorList>
            <consortium name="The Broad Institute Genomics Platform"/>
            <consortium name="The Broad Institute Genome Sequencing Center for Infectious Disease"/>
            <person name="Wu L."/>
            <person name="Ma J."/>
        </authorList>
    </citation>
    <scope>NUCLEOTIDE SEQUENCE [LARGE SCALE GENOMIC DNA]</scope>
    <source>
        <strain evidence="2">KCTC 22671</strain>
    </source>
</reference>
<dbReference type="RefSeq" id="WP_379811509.1">
    <property type="nucleotide sequence ID" value="NZ_JBHUPC010000013.1"/>
</dbReference>
<organism evidence="1 2">
    <name type="scientific">Flavobacterium chuncheonense</name>
    <dbReference type="NCBI Taxonomy" id="2026653"/>
    <lineage>
        <taxon>Bacteria</taxon>
        <taxon>Pseudomonadati</taxon>
        <taxon>Bacteroidota</taxon>
        <taxon>Flavobacteriia</taxon>
        <taxon>Flavobacteriales</taxon>
        <taxon>Flavobacteriaceae</taxon>
        <taxon>Flavobacterium</taxon>
    </lineage>
</organism>
<comment type="caution">
    <text evidence="1">The sequence shown here is derived from an EMBL/GenBank/DDBJ whole genome shotgun (WGS) entry which is preliminary data.</text>
</comment>
<sequence>MNKIIQNTDFQRLYEKQFGKVVKYISDCKIFWKEVFNYYKRFNEEF</sequence>
<evidence type="ECO:0000313" key="2">
    <source>
        <dbReference type="Proteomes" id="UP001597534"/>
    </source>
</evidence>
<protein>
    <submittedName>
        <fullName evidence="1">Uncharacterized protein</fullName>
    </submittedName>
</protein>
<dbReference type="EMBL" id="JBHUPC010000013">
    <property type="protein sequence ID" value="MFD2891895.1"/>
    <property type="molecule type" value="Genomic_DNA"/>
</dbReference>